<dbReference type="InterPro" id="IPR010982">
    <property type="entry name" value="Lambda_DNA-bd_dom_sf"/>
</dbReference>
<dbReference type="SUPFAM" id="SSF47413">
    <property type="entry name" value="lambda repressor-like DNA-binding domains"/>
    <property type="match status" value="1"/>
</dbReference>
<dbReference type="CDD" id="cd00093">
    <property type="entry name" value="HTH_XRE"/>
    <property type="match status" value="1"/>
</dbReference>
<feature type="domain" description="HTH cro/C1-type" evidence="2">
    <location>
        <begin position="14"/>
        <end position="68"/>
    </location>
</feature>
<sequence length="78" mass="9124">MEKSEFNRAFGRYLKEKRIKKGWSQTDLASALGNNPQNVSRIERGELTPTIYWMEKLAMAFDCKSSEIMAEFEKNIKM</sequence>
<dbReference type="GO" id="GO:0005829">
    <property type="term" value="C:cytosol"/>
    <property type="evidence" value="ECO:0007669"/>
    <property type="project" value="TreeGrafter"/>
</dbReference>
<dbReference type="PANTHER" id="PTHR46797">
    <property type="entry name" value="HTH-TYPE TRANSCRIPTIONAL REGULATOR"/>
    <property type="match status" value="1"/>
</dbReference>
<dbReference type="AlphaFoldDB" id="A0A8J6PF28"/>
<proteinExistence type="predicted"/>
<dbReference type="GO" id="GO:0003700">
    <property type="term" value="F:DNA-binding transcription factor activity"/>
    <property type="evidence" value="ECO:0007669"/>
    <property type="project" value="TreeGrafter"/>
</dbReference>
<dbReference type="GO" id="GO:0003677">
    <property type="term" value="F:DNA binding"/>
    <property type="evidence" value="ECO:0007669"/>
    <property type="project" value="UniProtKB-KW"/>
</dbReference>
<evidence type="ECO:0000313" key="3">
    <source>
        <dbReference type="EMBL" id="MBC9813100.1"/>
    </source>
</evidence>
<dbReference type="SMART" id="SM00530">
    <property type="entry name" value="HTH_XRE"/>
    <property type="match status" value="1"/>
</dbReference>
<dbReference type="InterPro" id="IPR050807">
    <property type="entry name" value="TransReg_Diox_bact_type"/>
</dbReference>
<keyword evidence="4" id="KW-1185">Reference proteome</keyword>
<evidence type="ECO:0000313" key="4">
    <source>
        <dbReference type="Proteomes" id="UP000652681"/>
    </source>
</evidence>
<evidence type="ECO:0000259" key="2">
    <source>
        <dbReference type="PROSITE" id="PS50943"/>
    </source>
</evidence>
<organism evidence="3 4">
    <name type="scientific">Taishania pollutisoli</name>
    <dbReference type="NCBI Taxonomy" id="2766479"/>
    <lineage>
        <taxon>Bacteria</taxon>
        <taxon>Pseudomonadati</taxon>
        <taxon>Bacteroidota</taxon>
        <taxon>Flavobacteriia</taxon>
        <taxon>Flavobacteriales</taxon>
        <taxon>Crocinitomicaceae</taxon>
        <taxon>Taishania</taxon>
    </lineage>
</organism>
<dbReference type="EMBL" id="JACVEL010000007">
    <property type="protein sequence ID" value="MBC9813100.1"/>
    <property type="molecule type" value="Genomic_DNA"/>
</dbReference>
<dbReference type="Proteomes" id="UP000652681">
    <property type="component" value="Unassembled WGS sequence"/>
</dbReference>
<evidence type="ECO:0000256" key="1">
    <source>
        <dbReference type="ARBA" id="ARBA00023125"/>
    </source>
</evidence>
<accession>A0A8J6PF28</accession>
<dbReference type="Pfam" id="PF01381">
    <property type="entry name" value="HTH_3"/>
    <property type="match status" value="1"/>
</dbReference>
<dbReference type="PANTHER" id="PTHR46797:SF1">
    <property type="entry name" value="METHYLPHOSPHONATE SYNTHASE"/>
    <property type="match status" value="1"/>
</dbReference>
<dbReference type="Gene3D" id="1.10.260.40">
    <property type="entry name" value="lambda repressor-like DNA-binding domains"/>
    <property type="match status" value="1"/>
</dbReference>
<name>A0A8J6PF28_9FLAO</name>
<keyword evidence="1" id="KW-0238">DNA-binding</keyword>
<protein>
    <submittedName>
        <fullName evidence="3">Helix-turn-helix transcriptional regulator</fullName>
    </submittedName>
</protein>
<gene>
    <name evidence="3" type="ORF">H9Y05_11530</name>
</gene>
<dbReference type="PROSITE" id="PS50943">
    <property type="entry name" value="HTH_CROC1"/>
    <property type="match status" value="1"/>
</dbReference>
<dbReference type="InterPro" id="IPR001387">
    <property type="entry name" value="Cro/C1-type_HTH"/>
</dbReference>
<comment type="caution">
    <text evidence="3">The sequence shown here is derived from an EMBL/GenBank/DDBJ whole genome shotgun (WGS) entry which is preliminary data.</text>
</comment>
<reference evidence="3" key="1">
    <citation type="submission" date="2020-09" db="EMBL/GenBank/DDBJ databases">
        <title>Taishania pollutisoli gen. nov., sp. nov., Isolated from Tetrabromobisphenol A-Contaminated Soil.</title>
        <authorList>
            <person name="Chen Q."/>
        </authorList>
    </citation>
    <scope>NUCLEOTIDE SEQUENCE</scope>
    <source>
        <strain evidence="3">CZZ-1</strain>
    </source>
</reference>
<dbReference type="RefSeq" id="WP_216714371.1">
    <property type="nucleotide sequence ID" value="NZ_JACVEL010000007.1"/>
</dbReference>